<sequence>MVFVTFLVTLVGITFASSVVQECYNNENDETVPGYAGWPYGINCYITDDIYDYDYSELDELKCVISKKDTGHVSFNKTVTVEEFFDHTNYLGTFINEIRENYTYNYQVHLNVTLAEGELQSYSKQISIVGIPFSEQTCEEYIATSPTQSPIVYIDSPKQFNFPAELCPALEVDDNIHNVTRIWMRNCSQLPANVQIRNNALVIPSANFDTAGIYTSAVTYNGMTRFVTIESVCVQNPPSTNQHSITCTQSELYASVGDNIAMHCKVRLGTGHFTRLDYKVYWQKNSSMEGMVVFECLLLNEVQRNNQSKEICILEPPSSPCYLYTPSPEQQKPREAIVNVFLDLGQITSNAFGPYVFTATTNLEPSTDDSATIYLRMDVETNTAIIVGSVLGIFGFCCLLILVVILNRLVLTVFWKRYFKAYGDENDKKYGAYIDYHYSIDIDMFAGEEIKHFVNLTRKELVGLGFRVYDDHKDGDQGMRAMRLEENMALCHRIVIILNSQYVKDDWNTYNFQKAFQQMIHSKIRLIFIILPGVKPYIKKQAAKNDIATSGNCLVLREAIRLNYAIHCQDRKKFDRRQFQLQLEYAMPKLKSATDIRKSEIGRHSMTCNEMNVNSISNNEVHENVV</sequence>
<dbReference type="EMBL" id="CAWYQH010000097">
    <property type="protein sequence ID" value="CAK8683889.1"/>
    <property type="molecule type" value="Genomic_DNA"/>
</dbReference>
<proteinExistence type="predicted"/>
<comment type="caution">
    <text evidence="7">The sequence shown here is derived from an EMBL/GenBank/DDBJ whole genome shotgun (WGS) entry which is preliminary data.</text>
</comment>
<accession>A0ABP0FWA3</accession>
<dbReference type="SUPFAM" id="SSF52200">
    <property type="entry name" value="Toll/Interleukin receptor TIR domain"/>
    <property type="match status" value="1"/>
</dbReference>
<reference evidence="7 8" key="1">
    <citation type="submission" date="2024-02" db="EMBL/GenBank/DDBJ databases">
        <authorList>
            <person name="Daric V."/>
            <person name="Darras S."/>
        </authorList>
    </citation>
    <scope>NUCLEOTIDE SEQUENCE [LARGE SCALE GENOMIC DNA]</scope>
</reference>
<evidence type="ECO:0000313" key="7">
    <source>
        <dbReference type="EMBL" id="CAK8683889.1"/>
    </source>
</evidence>
<evidence type="ECO:0000256" key="4">
    <source>
        <dbReference type="SAM" id="Phobius"/>
    </source>
</evidence>
<dbReference type="Proteomes" id="UP001642483">
    <property type="component" value="Unassembled WGS sequence"/>
</dbReference>
<keyword evidence="4" id="KW-0472">Membrane</keyword>
<dbReference type="InterPro" id="IPR015621">
    <property type="entry name" value="IL-1_rcpt_fam"/>
</dbReference>
<keyword evidence="4" id="KW-1133">Transmembrane helix</keyword>
<evidence type="ECO:0000256" key="5">
    <source>
        <dbReference type="SAM" id="SignalP"/>
    </source>
</evidence>
<evidence type="ECO:0000256" key="2">
    <source>
        <dbReference type="ARBA" id="ARBA00023180"/>
    </source>
</evidence>
<evidence type="ECO:0000313" key="8">
    <source>
        <dbReference type="Proteomes" id="UP001642483"/>
    </source>
</evidence>
<dbReference type="PROSITE" id="PS50104">
    <property type="entry name" value="TIR"/>
    <property type="match status" value="1"/>
</dbReference>
<keyword evidence="3" id="KW-0393">Immunoglobulin domain</keyword>
<organism evidence="7 8">
    <name type="scientific">Clavelina lepadiformis</name>
    <name type="common">Light-bulb sea squirt</name>
    <name type="synonym">Ascidia lepadiformis</name>
    <dbReference type="NCBI Taxonomy" id="159417"/>
    <lineage>
        <taxon>Eukaryota</taxon>
        <taxon>Metazoa</taxon>
        <taxon>Chordata</taxon>
        <taxon>Tunicata</taxon>
        <taxon>Ascidiacea</taxon>
        <taxon>Aplousobranchia</taxon>
        <taxon>Clavelinidae</taxon>
        <taxon>Clavelina</taxon>
    </lineage>
</organism>
<keyword evidence="5" id="KW-0732">Signal</keyword>
<feature type="domain" description="TIR" evidence="6">
    <location>
        <begin position="428"/>
        <end position="587"/>
    </location>
</feature>
<dbReference type="Pfam" id="PF01582">
    <property type="entry name" value="TIR"/>
    <property type="match status" value="1"/>
</dbReference>
<keyword evidence="8" id="KW-1185">Reference proteome</keyword>
<keyword evidence="1" id="KW-1015">Disulfide bond</keyword>
<evidence type="ECO:0000256" key="3">
    <source>
        <dbReference type="ARBA" id="ARBA00023319"/>
    </source>
</evidence>
<feature type="signal peptide" evidence="5">
    <location>
        <begin position="1"/>
        <end position="16"/>
    </location>
</feature>
<keyword evidence="2" id="KW-0325">Glycoprotein</keyword>
<feature type="chain" id="PRO_5046807818" description="TIR domain-containing protein" evidence="5">
    <location>
        <begin position="17"/>
        <end position="626"/>
    </location>
</feature>
<name>A0ABP0FWA3_CLALP</name>
<feature type="transmembrane region" description="Helical" evidence="4">
    <location>
        <begin position="385"/>
        <end position="410"/>
    </location>
</feature>
<dbReference type="PANTHER" id="PTHR11890:SF44">
    <property type="entry name" value="X-LINKED INTERLEUKIN-1 RECEPTOR ACCESSORY PROTEIN-LIKE 2"/>
    <property type="match status" value="1"/>
</dbReference>
<dbReference type="InterPro" id="IPR000157">
    <property type="entry name" value="TIR_dom"/>
</dbReference>
<evidence type="ECO:0000256" key="1">
    <source>
        <dbReference type="ARBA" id="ARBA00023157"/>
    </source>
</evidence>
<evidence type="ECO:0000259" key="6">
    <source>
        <dbReference type="PROSITE" id="PS50104"/>
    </source>
</evidence>
<dbReference type="InterPro" id="IPR035897">
    <property type="entry name" value="Toll_tir_struct_dom_sf"/>
</dbReference>
<gene>
    <name evidence="7" type="ORF">CVLEPA_LOCUS14905</name>
</gene>
<dbReference type="Gene3D" id="3.40.50.10140">
    <property type="entry name" value="Toll/interleukin-1 receptor homology (TIR) domain"/>
    <property type="match status" value="1"/>
</dbReference>
<keyword evidence="4" id="KW-0812">Transmembrane</keyword>
<dbReference type="PANTHER" id="PTHR11890">
    <property type="entry name" value="INTERLEUKIN-1 RECEPTOR FAMILY MEMBER"/>
    <property type="match status" value="1"/>
</dbReference>
<protein>
    <recommendedName>
        <fullName evidence="6">TIR domain-containing protein</fullName>
    </recommendedName>
</protein>